<dbReference type="Proteomes" id="UP000002875">
    <property type="component" value="Chromosome"/>
</dbReference>
<evidence type="ECO:0008006" key="3">
    <source>
        <dbReference type="Google" id="ProtNLM"/>
    </source>
</evidence>
<dbReference type="Pfam" id="PF05164">
    <property type="entry name" value="ZapA"/>
    <property type="match status" value="1"/>
</dbReference>
<name>A0ABN4ASX9_EMTOG</name>
<keyword evidence="2" id="KW-1185">Reference proteome</keyword>
<dbReference type="InterPro" id="IPR007838">
    <property type="entry name" value="Cell_div_ZapA-like"/>
</dbReference>
<evidence type="ECO:0000313" key="2">
    <source>
        <dbReference type="Proteomes" id="UP000002875"/>
    </source>
</evidence>
<dbReference type="RefSeq" id="WP_015030641.1">
    <property type="nucleotide sequence ID" value="NC_018748.1"/>
</dbReference>
<dbReference type="EMBL" id="CP002961">
    <property type="protein sequence ID" value="AFK04953.1"/>
    <property type="molecule type" value="Genomic_DNA"/>
</dbReference>
<proteinExistence type="predicted"/>
<protein>
    <recommendedName>
        <fullName evidence="3">Cell division protein ZapA</fullName>
    </recommendedName>
</protein>
<organism evidence="1 2">
    <name type="scientific">Emticicia oligotrophica (strain DSM 17448 / CIP 109782 / MTCC 6937 / GPTSA100-15)</name>
    <dbReference type="NCBI Taxonomy" id="929562"/>
    <lineage>
        <taxon>Bacteria</taxon>
        <taxon>Pseudomonadati</taxon>
        <taxon>Bacteroidota</taxon>
        <taxon>Cytophagia</taxon>
        <taxon>Cytophagales</taxon>
        <taxon>Leadbetterellaceae</taxon>
        <taxon>Emticicia</taxon>
    </lineage>
</organism>
<sequence>MAESEKIEIALKVSSRVITLMIHPEMEPYFRKAANLVNRRIDTFTKNFSGGEMDTWDFLITVAIEGMVESQKNQDKYKLLQQSLNSRLDDIEQRFTLLG</sequence>
<dbReference type="InterPro" id="IPR036192">
    <property type="entry name" value="Cell_div_ZapA-like_sf"/>
</dbReference>
<reference evidence="1 2" key="1">
    <citation type="submission" date="2011-07" db="EMBL/GenBank/DDBJ databases">
        <title>The complete genome of chromosome of Emticicia oligotrophica DSM 17448.</title>
        <authorList>
            <consortium name="US DOE Joint Genome Institute (JGI-PGF)"/>
            <person name="Lucas S."/>
            <person name="Han J."/>
            <person name="Lapidus A."/>
            <person name="Bruce D."/>
            <person name="Goodwin L."/>
            <person name="Pitluck S."/>
            <person name="Peters L."/>
            <person name="Kyrpides N."/>
            <person name="Mavromatis K."/>
            <person name="Ivanova N."/>
            <person name="Ovchinnikova G."/>
            <person name="Teshima H."/>
            <person name="Detter J.C."/>
            <person name="Tapia R."/>
            <person name="Han C."/>
            <person name="Land M."/>
            <person name="Hauser L."/>
            <person name="Markowitz V."/>
            <person name="Cheng J.-F."/>
            <person name="Hugenholtz P."/>
            <person name="Woyke T."/>
            <person name="Wu D."/>
            <person name="Tindall B."/>
            <person name="Pomrenke H."/>
            <person name="Brambilla E."/>
            <person name="Klenk H.-P."/>
            <person name="Eisen J.A."/>
        </authorList>
    </citation>
    <scope>NUCLEOTIDE SEQUENCE [LARGE SCALE GENOMIC DNA]</scope>
    <source>
        <strain evidence="1 2">DSM 17448</strain>
    </source>
</reference>
<gene>
    <name evidence="1" type="ordered locus">Emtol_3827</name>
</gene>
<evidence type="ECO:0000313" key="1">
    <source>
        <dbReference type="EMBL" id="AFK04953.1"/>
    </source>
</evidence>
<accession>A0ABN4ASX9</accession>
<dbReference type="SUPFAM" id="SSF102829">
    <property type="entry name" value="Cell division protein ZapA-like"/>
    <property type="match status" value="1"/>
</dbReference>